<dbReference type="AlphaFoldDB" id="A0A7J6I5W9"/>
<reference evidence="2 3" key="1">
    <citation type="journal article" date="2020" name="bioRxiv">
        <title>Sequence and annotation of 42 cannabis genomes reveals extensive copy number variation in cannabinoid synthesis and pathogen resistance genes.</title>
        <authorList>
            <person name="Mckernan K.J."/>
            <person name="Helbert Y."/>
            <person name="Kane L.T."/>
            <person name="Ebling H."/>
            <person name="Zhang L."/>
            <person name="Liu B."/>
            <person name="Eaton Z."/>
            <person name="Mclaughlin S."/>
            <person name="Kingan S."/>
            <person name="Baybayan P."/>
            <person name="Concepcion G."/>
            <person name="Jordan M."/>
            <person name="Riva A."/>
            <person name="Barbazuk W."/>
            <person name="Harkins T."/>
        </authorList>
    </citation>
    <scope>NUCLEOTIDE SEQUENCE [LARGE SCALE GENOMIC DNA]</scope>
    <source>
        <strain evidence="3">cv. Jamaican Lion 4</strain>
        <tissue evidence="2">Leaf</tissue>
    </source>
</reference>
<proteinExistence type="inferred from homology"/>
<protein>
    <recommendedName>
        <fullName evidence="1">HVA22-like protein</fullName>
    </recommendedName>
</protein>
<organism evidence="2 3">
    <name type="scientific">Cannabis sativa</name>
    <name type="common">Hemp</name>
    <name type="synonym">Marijuana</name>
    <dbReference type="NCBI Taxonomy" id="3483"/>
    <lineage>
        <taxon>Eukaryota</taxon>
        <taxon>Viridiplantae</taxon>
        <taxon>Streptophyta</taxon>
        <taxon>Embryophyta</taxon>
        <taxon>Tracheophyta</taxon>
        <taxon>Spermatophyta</taxon>
        <taxon>Magnoliopsida</taxon>
        <taxon>eudicotyledons</taxon>
        <taxon>Gunneridae</taxon>
        <taxon>Pentapetalae</taxon>
        <taxon>rosids</taxon>
        <taxon>fabids</taxon>
        <taxon>Rosales</taxon>
        <taxon>Cannabaceae</taxon>
        <taxon>Cannabis</taxon>
    </lineage>
</organism>
<dbReference type="PANTHER" id="PTHR12300">
    <property type="entry name" value="HVA22-LIKE PROTEINS"/>
    <property type="match status" value="1"/>
</dbReference>
<dbReference type="InterPro" id="IPR004345">
    <property type="entry name" value="TB2_DP1_HVA22"/>
</dbReference>
<dbReference type="GO" id="GO:0016020">
    <property type="term" value="C:membrane"/>
    <property type="evidence" value="ECO:0007669"/>
    <property type="project" value="UniProtKB-SubCell"/>
</dbReference>
<keyword evidence="3" id="KW-1185">Reference proteome</keyword>
<gene>
    <name evidence="2" type="ORF">G4B88_012256</name>
</gene>
<name>A0A7J6I5W9_CANSA</name>
<dbReference type="EMBL" id="JAATIQ010000007">
    <property type="protein sequence ID" value="KAF4402471.1"/>
    <property type="molecule type" value="Genomic_DNA"/>
</dbReference>
<evidence type="ECO:0000256" key="1">
    <source>
        <dbReference type="RuleBase" id="RU362006"/>
    </source>
</evidence>
<accession>A0A7J6I5W9</accession>
<dbReference type="Proteomes" id="UP000583929">
    <property type="component" value="Unassembled WGS sequence"/>
</dbReference>
<comment type="caution">
    <text evidence="2">The sequence shown here is derived from an EMBL/GenBank/DDBJ whole genome shotgun (WGS) entry which is preliminary data.</text>
</comment>
<dbReference type="Pfam" id="PF03134">
    <property type="entry name" value="TB2_DP1_HVA22"/>
    <property type="match status" value="1"/>
</dbReference>
<comment type="subcellular location">
    <subcellularLocation>
        <location evidence="1">Membrane</location>
        <topology evidence="1">Multi-pass membrane protein</topology>
    </subcellularLocation>
</comment>
<dbReference type="PANTHER" id="PTHR12300:SF117">
    <property type="entry name" value="LP05237P-RELATED"/>
    <property type="match status" value="1"/>
</dbReference>
<evidence type="ECO:0000313" key="3">
    <source>
        <dbReference type="Proteomes" id="UP000583929"/>
    </source>
</evidence>
<comment type="similarity">
    <text evidence="1">Belongs to the DP1 family.</text>
</comment>
<sequence length="161" mass="19279">MLGSFISRILLMTFGYVYPAYECFKIVEKSKPEIEQLLLWSKYWILVAMITVLERIGDVFFSWYGNFGSSYVKSLPLYSEMKLALFIYLWSYQMKGTKYIYSRFLQPFMRRHQEEIDQNINELRSKAVSCSIYYWKMALEFGEGRLLEILQSVSSRHNEHH</sequence>
<evidence type="ECO:0000313" key="2">
    <source>
        <dbReference type="EMBL" id="KAF4402471.1"/>
    </source>
</evidence>